<proteinExistence type="inferred from homology"/>
<feature type="region of interest" description="Disordered" evidence="3">
    <location>
        <begin position="176"/>
        <end position="197"/>
    </location>
</feature>
<dbReference type="AlphaFoldDB" id="A0A915D416"/>
<feature type="signal peptide" evidence="4">
    <location>
        <begin position="1"/>
        <end position="36"/>
    </location>
</feature>
<feature type="chain" id="PRO_5036872901" evidence="4">
    <location>
        <begin position="37"/>
        <end position="242"/>
    </location>
</feature>
<evidence type="ECO:0000256" key="4">
    <source>
        <dbReference type="SAM" id="SignalP"/>
    </source>
</evidence>
<reference evidence="6" key="1">
    <citation type="submission" date="2022-11" db="UniProtKB">
        <authorList>
            <consortium name="WormBaseParasite"/>
        </authorList>
    </citation>
    <scope>IDENTIFICATION</scope>
</reference>
<keyword evidence="4" id="KW-0732">Signal</keyword>
<evidence type="ECO:0000256" key="3">
    <source>
        <dbReference type="SAM" id="MobiDB-lite"/>
    </source>
</evidence>
<comment type="similarity">
    <text evidence="1">Belongs to the GILT family.</text>
</comment>
<sequence length="242" mass="27197">MLISKSATLQSAFNSHLFNAANLFLIHLLFIKLVNTATIANGTPCSLPPDFWCDHPDVALACTGSSVYCDGYKTNRRGRPLQMHLAFESACPDSQQFVVHRLYPKVLTRREAAQSVHCHHGNRLLTCAMLHYQNDDQKKNQLLYCFMQKMMMRGDPNVIIDQCLNQLGLPAHQKDSISNCGRGPQATDLQKADETETSKILSTPRFVPFISINGVGHIHMQAHQMILNEKVKAWDSTVKVNH</sequence>
<dbReference type="GO" id="GO:0016671">
    <property type="term" value="F:oxidoreductase activity, acting on a sulfur group of donors, disulfide as acceptor"/>
    <property type="evidence" value="ECO:0007669"/>
    <property type="project" value="InterPro"/>
</dbReference>
<dbReference type="PANTHER" id="PTHR13234:SF68">
    <property type="entry name" value="GH19763P"/>
    <property type="match status" value="1"/>
</dbReference>
<dbReference type="PANTHER" id="PTHR13234">
    <property type="entry name" value="GAMMA-INTERFERON INDUCIBLE LYSOSOMAL THIOL REDUCTASE GILT"/>
    <property type="match status" value="1"/>
</dbReference>
<keyword evidence="5" id="KW-1185">Reference proteome</keyword>
<dbReference type="Proteomes" id="UP000887574">
    <property type="component" value="Unplaced"/>
</dbReference>
<name>A0A915D416_9BILA</name>
<evidence type="ECO:0000256" key="1">
    <source>
        <dbReference type="ARBA" id="ARBA00005679"/>
    </source>
</evidence>
<organism evidence="5 6">
    <name type="scientific">Ditylenchus dipsaci</name>
    <dbReference type="NCBI Taxonomy" id="166011"/>
    <lineage>
        <taxon>Eukaryota</taxon>
        <taxon>Metazoa</taxon>
        <taxon>Ecdysozoa</taxon>
        <taxon>Nematoda</taxon>
        <taxon>Chromadorea</taxon>
        <taxon>Rhabditida</taxon>
        <taxon>Tylenchina</taxon>
        <taxon>Tylenchomorpha</taxon>
        <taxon>Sphaerularioidea</taxon>
        <taxon>Anguinidae</taxon>
        <taxon>Anguininae</taxon>
        <taxon>Ditylenchus</taxon>
    </lineage>
</organism>
<evidence type="ECO:0000313" key="6">
    <source>
        <dbReference type="WBParaSite" id="jg15687"/>
    </source>
</evidence>
<dbReference type="InterPro" id="IPR004911">
    <property type="entry name" value="Interferon-induced_GILT"/>
</dbReference>
<keyword evidence="2" id="KW-0325">Glycoprotein</keyword>
<evidence type="ECO:0000256" key="2">
    <source>
        <dbReference type="ARBA" id="ARBA00023180"/>
    </source>
</evidence>
<protein>
    <submittedName>
        <fullName evidence="6">Uncharacterized protein</fullName>
    </submittedName>
</protein>
<accession>A0A915D416</accession>
<evidence type="ECO:0000313" key="5">
    <source>
        <dbReference type="Proteomes" id="UP000887574"/>
    </source>
</evidence>
<dbReference type="WBParaSite" id="jg15687">
    <property type="protein sequence ID" value="jg15687"/>
    <property type="gene ID" value="jg15687"/>
</dbReference>